<comment type="function">
    <text evidence="1">Acts on leucine, isoleucine and valine.</text>
</comment>
<keyword evidence="13" id="KW-1185">Reference proteome</keyword>
<evidence type="ECO:0000256" key="9">
    <source>
        <dbReference type="ARBA" id="ARBA00048212"/>
    </source>
</evidence>
<dbReference type="PANTHER" id="PTHR42743">
    <property type="entry name" value="AMINO-ACID AMINOTRANSFERASE"/>
    <property type="match status" value="1"/>
</dbReference>
<comment type="catalytic activity">
    <reaction evidence="9">
        <text>L-valine + 2-oxoglutarate = 3-methyl-2-oxobutanoate + L-glutamate</text>
        <dbReference type="Rhea" id="RHEA:24813"/>
        <dbReference type="ChEBI" id="CHEBI:11851"/>
        <dbReference type="ChEBI" id="CHEBI:16810"/>
        <dbReference type="ChEBI" id="CHEBI:29985"/>
        <dbReference type="ChEBI" id="CHEBI:57762"/>
        <dbReference type="EC" id="2.6.1.42"/>
    </reaction>
</comment>
<proteinExistence type="inferred from homology"/>
<evidence type="ECO:0000313" key="13">
    <source>
        <dbReference type="Proteomes" id="UP000630353"/>
    </source>
</evidence>
<protein>
    <recommendedName>
        <fullName evidence="7">Probable branched-chain-amino-acid aminotransferase</fullName>
        <ecNumber evidence="6">2.6.1.42</ecNumber>
    </recommendedName>
</protein>
<comment type="pathway">
    <text evidence="2">Amino-acid biosynthesis; L-isoleucine biosynthesis; L-isoleucine from 2-oxobutanoate: step 4/4.</text>
</comment>
<dbReference type="RefSeq" id="WP_189987605.1">
    <property type="nucleotide sequence ID" value="NZ_BMZS01000002.1"/>
</dbReference>
<dbReference type="NCBIfam" id="NF009896">
    <property type="entry name" value="PRK13356.1"/>
    <property type="match status" value="1"/>
</dbReference>
<dbReference type="Proteomes" id="UP000630353">
    <property type="component" value="Unassembled WGS sequence"/>
</dbReference>
<dbReference type="SUPFAM" id="SSF56752">
    <property type="entry name" value="D-aminoacid aminotransferase-like PLP-dependent enzymes"/>
    <property type="match status" value="1"/>
</dbReference>
<dbReference type="GO" id="GO:0004084">
    <property type="term" value="F:branched-chain-amino-acid transaminase activity"/>
    <property type="evidence" value="ECO:0007669"/>
    <property type="project" value="UniProtKB-EC"/>
</dbReference>
<evidence type="ECO:0000256" key="3">
    <source>
        <dbReference type="ARBA" id="ARBA00004931"/>
    </source>
</evidence>
<evidence type="ECO:0000256" key="1">
    <source>
        <dbReference type="ARBA" id="ARBA00003109"/>
    </source>
</evidence>
<comment type="caution">
    <text evidence="12">The sequence shown here is derived from an EMBL/GenBank/DDBJ whole genome shotgun (WGS) entry which is preliminary data.</text>
</comment>
<sequence length="280" mass="30397">MKAVTYVDDGTWHDGNPMVLGPMSQSTWLGSLIFDGARAFEGVIPDIDLHCARACASARKMMLEPKIRPEEMVEIVKDAVSRFDGSTALYIKPMFWADSGWIYPDPDSTRFLLNVFESPLPGDAGFTACVSTKRRPAPDQAPTDAKAACLYANAGRALKEAVDKGFNNAVVLDPIGNVAEFATANLVFAKDGEVHTPIPNGTFLNGITRQRILGLLAKAGYKVHERTVTVADLKEADEIFSTGNHGKVQPLTKFEDQDLQPGPVAAKAKELYWAFAHGDA</sequence>
<evidence type="ECO:0000313" key="12">
    <source>
        <dbReference type="EMBL" id="GHD42489.1"/>
    </source>
</evidence>
<evidence type="ECO:0000256" key="2">
    <source>
        <dbReference type="ARBA" id="ARBA00004824"/>
    </source>
</evidence>
<dbReference type="GO" id="GO:0005829">
    <property type="term" value="C:cytosol"/>
    <property type="evidence" value="ECO:0007669"/>
    <property type="project" value="TreeGrafter"/>
</dbReference>
<accession>A0A918XPL5</accession>
<comment type="catalytic activity">
    <reaction evidence="11">
        <text>L-leucine + 2-oxoglutarate = 4-methyl-2-oxopentanoate + L-glutamate</text>
        <dbReference type="Rhea" id="RHEA:18321"/>
        <dbReference type="ChEBI" id="CHEBI:16810"/>
        <dbReference type="ChEBI" id="CHEBI:17865"/>
        <dbReference type="ChEBI" id="CHEBI:29985"/>
        <dbReference type="ChEBI" id="CHEBI:57427"/>
        <dbReference type="EC" id="2.6.1.42"/>
    </reaction>
</comment>
<keyword evidence="8" id="KW-0100">Branched-chain amino acid biosynthesis</keyword>
<dbReference type="Gene3D" id="3.20.10.10">
    <property type="entry name" value="D-amino Acid Aminotransferase, subunit A, domain 2"/>
    <property type="match status" value="1"/>
</dbReference>
<keyword evidence="8" id="KW-0028">Amino-acid biosynthesis</keyword>
<comment type="pathway">
    <text evidence="4">Amino-acid biosynthesis; L-leucine biosynthesis; L-leucine from 3-methyl-2-oxobutanoate: step 4/4.</text>
</comment>
<dbReference type="AlphaFoldDB" id="A0A918XPL5"/>
<dbReference type="InterPro" id="IPR043131">
    <property type="entry name" value="BCAT-like_N"/>
</dbReference>
<dbReference type="EMBL" id="BMZS01000002">
    <property type="protein sequence ID" value="GHD42489.1"/>
    <property type="molecule type" value="Genomic_DNA"/>
</dbReference>
<organism evidence="12 13">
    <name type="scientific">Thalassobaculum fulvum</name>
    <dbReference type="NCBI Taxonomy" id="1633335"/>
    <lineage>
        <taxon>Bacteria</taxon>
        <taxon>Pseudomonadati</taxon>
        <taxon>Pseudomonadota</taxon>
        <taxon>Alphaproteobacteria</taxon>
        <taxon>Rhodospirillales</taxon>
        <taxon>Thalassobaculaceae</taxon>
        <taxon>Thalassobaculum</taxon>
    </lineage>
</organism>
<name>A0A918XPL5_9PROT</name>
<dbReference type="InterPro" id="IPR001544">
    <property type="entry name" value="Aminotrans_IV"/>
</dbReference>
<dbReference type="PANTHER" id="PTHR42743:SF11">
    <property type="entry name" value="AMINODEOXYCHORISMATE LYASE"/>
    <property type="match status" value="1"/>
</dbReference>
<evidence type="ECO:0000256" key="6">
    <source>
        <dbReference type="ARBA" id="ARBA00013053"/>
    </source>
</evidence>
<evidence type="ECO:0000256" key="11">
    <source>
        <dbReference type="ARBA" id="ARBA00049229"/>
    </source>
</evidence>
<evidence type="ECO:0000256" key="10">
    <source>
        <dbReference type="ARBA" id="ARBA00048798"/>
    </source>
</evidence>
<evidence type="ECO:0000256" key="7">
    <source>
        <dbReference type="ARBA" id="ARBA00014472"/>
    </source>
</evidence>
<evidence type="ECO:0000256" key="8">
    <source>
        <dbReference type="ARBA" id="ARBA00023304"/>
    </source>
</evidence>
<dbReference type="InterPro" id="IPR050571">
    <property type="entry name" value="Class-IV_PLP-Dep_Aminotrnsfr"/>
</dbReference>
<keyword evidence="12" id="KW-0808">Transferase</keyword>
<dbReference type="InterPro" id="IPR036038">
    <property type="entry name" value="Aminotransferase-like"/>
</dbReference>
<evidence type="ECO:0000256" key="4">
    <source>
        <dbReference type="ARBA" id="ARBA00005072"/>
    </source>
</evidence>
<reference evidence="12" key="1">
    <citation type="journal article" date="2014" name="Int. J. Syst. Evol. Microbiol.">
        <title>Complete genome sequence of Corynebacterium casei LMG S-19264T (=DSM 44701T), isolated from a smear-ripened cheese.</title>
        <authorList>
            <consortium name="US DOE Joint Genome Institute (JGI-PGF)"/>
            <person name="Walter F."/>
            <person name="Albersmeier A."/>
            <person name="Kalinowski J."/>
            <person name="Ruckert C."/>
        </authorList>
    </citation>
    <scope>NUCLEOTIDE SEQUENCE</scope>
    <source>
        <strain evidence="12">KCTC 42651</strain>
    </source>
</reference>
<dbReference type="GO" id="GO:0009082">
    <property type="term" value="P:branched-chain amino acid biosynthetic process"/>
    <property type="evidence" value="ECO:0007669"/>
    <property type="project" value="UniProtKB-KW"/>
</dbReference>
<reference evidence="12" key="2">
    <citation type="submission" date="2020-09" db="EMBL/GenBank/DDBJ databases">
        <authorList>
            <person name="Sun Q."/>
            <person name="Kim S."/>
        </authorList>
    </citation>
    <scope>NUCLEOTIDE SEQUENCE</scope>
    <source>
        <strain evidence="12">KCTC 42651</strain>
    </source>
</reference>
<comment type="similarity">
    <text evidence="5">Belongs to the class-IV pyridoxal-phosphate-dependent aminotransferase family.</text>
</comment>
<dbReference type="Pfam" id="PF01063">
    <property type="entry name" value="Aminotran_4"/>
    <property type="match status" value="1"/>
</dbReference>
<comment type="pathway">
    <text evidence="3">Amino-acid biosynthesis; L-valine biosynthesis; L-valine from pyruvate: step 4/4.</text>
</comment>
<comment type="catalytic activity">
    <reaction evidence="10">
        <text>L-isoleucine + 2-oxoglutarate = (S)-3-methyl-2-oxopentanoate + L-glutamate</text>
        <dbReference type="Rhea" id="RHEA:24801"/>
        <dbReference type="ChEBI" id="CHEBI:16810"/>
        <dbReference type="ChEBI" id="CHEBI:29985"/>
        <dbReference type="ChEBI" id="CHEBI:35146"/>
        <dbReference type="ChEBI" id="CHEBI:58045"/>
        <dbReference type="EC" id="2.6.1.42"/>
    </reaction>
</comment>
<dbReference type="EC" id="2.6.1.42" evidence="6"/>
<dbReference type="InterPro" id="IPR043132">
    <property type="entry name" value="BCAT-like_C"/>
</dbReference>
<gene>
    <name evidence="12" type="ORF">GCM10017083_07580</name>
</gene>
<keyword evidence="12" id="KW-0032">Aminotransferase</keyword>
<evidence type="ECO:0000256" key="5">
    <source>
        <dbReference type="ARBA" id="ARBA00009320"/>
    </source>
</evidence>
<dbReference type="Gene3D" id="3.30.470.10">
    <property type="match status" value="1"/>
</dbReference>